<reference evidence="7" key="1">
    <citation type="submission" date="2016-10" db="EMBL/GenBank/DDBJ databases">
        <authorList>
            <person name="Varghese N."/>
            <person name="Submissions S."/>
        </authorList>
    </citation>
    <scope>NUCLEOTIDE SEQUENCE [LARGE SCALE GENOMIC DNA]</scope>
    <source>
        <strain evidence="7">DSM 527</strain>
    </source>
</reference>
<keyword evidence="3 6" id="KW-0808">Transferase</keyword>
<dbReference type="PANTHER" id="PTHR43630:SF1">
    <property type="entry name" value="POLY-BETA-1,6-N-ACETYL-D-GLUCOSAMINE SYNTHASE"/>
    <property type="match status" value="1"/>
</dbReference>
<evidence type="ECO:0000256" key="4">
    <source>
        <dbReference type="SAM" id="Phobius"/>
    </source>
</evidence>
<dbReference type="PANTHER" id="PTHR43630">
    <property type="entry name" value="POLY-BETA-1,6-N-ACETYL-D-GLUCOSAMINE SYNTHASE"/>
    <property type="match status" value="1"/>
</dbReference>
<dbReference type="OrthoDB" id="9805625at2"/>
<evidence type="ECO:0000256" key="1">
    <source>
        <dbReference type="ARBA" id="ARBA00006739"/>
    </source>
</evidence>
<dbReference type="AlphaFoldDB" id="A0A1G7UHT8"/>
<feature type="transmembrane region" description="Helical" evidence="4">
    <location>
        <begin position="317"/>
        <end position="334"/>
    </location>
</feature>
<feature type="transmembrane region" description="Helical" evidence="4">
    <location>
        <begin position="354"/>
        <end position="374"/>
    </location>
</feature>
<name>A0A1G7UHT8_CHIFI</name>
<dbReference type="GO" id="GO:0016757">
    <property type="term" value="F:glycosyltransferase activity"/>
    <property type="evidence" value="ECO:0007669"/>
    <property type="project" value="UniProtKB-KW"/>
</dbReference>
<keyword evidence="4" id="KW-0812">Transmembrane</keyword>
<dbReference type="STRING" id="104663.SAMN04488121_104377"/>
<dbReference type="InterPro" id="IPR001173">
    <property type="entry name" value="Glyco_trans_2-like"/>
</dbReference>
<evidence type="ECO:0000256" key="3">
    <source>
        <dbReference type="ARBA" id="ARBA00022679"/>
    </source>
</evidence>
<evidence type="ECO:0000256" key="2">
    <source>
        <dbReference type="ARBA" id="ARBA00022676"/>
    </source>
</evidence>
<dbReference type="Gene3D" id="3.90.550.10">
    <property type="entry name" value="Spore Coat Polysaccharide Biosynthesis Protein SpsA, Chain A"/>
    <property type="match status" value="1"/>
</dbReference>
<proteinExistence type="inferred from homology"/>
<evidence type="ECO:0000313" key="6">
    <source>
        <dbReference type="EMBL" id="SDG46908.1"/>
    </source>
</evidence>
<sequence length="380" mass="43340">MYIILSILFGLGLVYGYLMLRYGQGWKSLPAFKPAKPVSGHTKVTVIIPARDEEANLPPLLQALKAQTYPAHLFEVIVIDDFSTDATADVVRHFPASNVQLLQLSQHLSAEQRLNSYKKKAIEMAVERATGDIIMTTDADCVMGPEWITRMVQFYETYQPKFIAAPVSFYQEHNFFKVLQSLDFMTMQGITGALAALKSGTMCNGANLAYERKVFYEVGGFKGIDNIASGDDMLLMFKIYRAYPAGVLYMKSEETIVRTLPVDTFKAFMHQRIRWSSKADKYDDKRLTWVLALVYFWNAGMLLAGIAALFLPAWRMWFVGLLIYKILVEFYFMVPVARFFDKTALLSRFIPGQFFHIPYIVVAGWLGKFGSYQWKGRKVK</sequence>
<accession>A0A1G7UHT8</accession>
<keyword evidence="4" id="KW-1133">Transmembrane helix</keyword>
<organism evidence="6 7">
    <name type="scientific">Chitinophaga filiformis</name>
    <name type="common">Myxococcus filiformis</name>
    <name type="synonym">Flexibacter filiformis</name>
    <dbReference type="NCBI Taxonomy" id="104663"/>
    <lineage>
        <taxon>Bacteria</taxon>
        <taxon>Pseudomonadati</taxon>
        <taxon>Bacteroidota</taxon>
        <taxon>Chitinophagia</taxon>
        <taxon>Chitinophagales</taxon>
        <taxon>Chitinophagaceae</taxon>
        <taxon>Chitinophaga</taxon>
    </lineage>
</organism>
<dbReference type="RefSeq" id="WP_089834542.1">
    <property type="nucleotide sequence ID" value="NZ_FNBN01000004.1"/>
</dbReference>
<dbReference type="Proteomes" id="UP000199045">
    <property type="component" value="Unassembled WGS sequence"/>
</dbReference>
<evidence type="ECO:0000259" key="5">
    <source>
        <dbReference type="Pfam" id="PF00535"/>
    </source>
</evidence>
<comment type="similarity">
    <text evidence="1">Belongs to the glycosyltransferase 2 family.</text>
</comment>
<keyword evidence="2" id="KW-0328">Glycosyltransferase</keyword>
<feature type="transmembrane region" description="Helical" evidence="4">
    <location>
        <begin position="287"/>
        <end position="310"/>
    </location>
</feature>
<feature type="domain" description="Glycosyltransferase 2-like" evidence="5">
    <location>
        <begin position="45"/>
        <end position="218"/>
    </location>
</feature>
<dbReference type="Pfam" id="PF00535">
    <property type="entry name" value="Glycos_transf_2"/>
    <property type="match status" value="1"/>
</dbReference>
<keyword evidence="4" id="KW-0472">Membrane</keyword>
<protein>
    <submittedName>
        <fullName evidence="6">Glycosyltransferase, catalytic subunit of cellulose synthase and poly-beta-1,6-N-acetylglucosamine synthase</fullName>
    </submittedName>
</protein>
<gene>
    <name evidence="6" type="ORF">SAMN04488121_104377</name>
</gene>
<dbReference type="SUPFAM" id="SSF53448">
    <property type="entry name" value="Nucleotide-diphospho-sugar transferases"/>
    <property type="match status" value="1"/>
</dbReference>
<dbReference type="EMBL" id="FNBN01000004">
    <property type="protein sequence ID" value="SDG46908.1"/>
    <property type="molecule type" value="Genomic_DNA"/>
</dbReference>
<evidence type="ECO:0000313" key="7">
    <source>
        <dbReference type="Proteomes" id="UP000199045"/>
    </source>
</evidence>
<dbReference type="InterPro" id="IPR029044">
    <property type="entry name" value="Nucleotide-diphossugar_trans"/>
</dbReference>